<proteinExistence type="predicted"/>
<dbReference type="AlphaFoldDB" id="A0A5Q6RZF3"/>
<sequence length="71" mass="7917">MPTRRYTIPADVEQHILDNIALRLAAARATAQVYFTIENDYVLEVDYALGTVQPADLDNTVRSVIPDAEVI</sequence>
<dbReference type="EMBL" id="VDFQ02000002">
    <property type="protein sequence ID" value="KAA1423394.1"/>
    <property type="molecule type" value="Genomic_DNA"/>
</dbReference>
<comment type="caution">
    <text evidence="1">The sequence shown here is derived from an EMBL/GenBank/DDBJ whole genome shotgun (WGS) entry which is preliminary data.</text>
</comment>
<protein>
    <submittedName>
        <fullName evidence="1">Uncharacterized protein</fullName>
    </submittedName>
</protein>
<dbReference type="Proteomes" id="UP000307768">
    <property type="component" value="Unassembled WGS sequence"/>
</dbReference>
<reference evidence="1 2" key="1">
    <citation type="submission" date="2019-09" db="EMBL/GenBank/DDBJ databases">
        <title>Mumia zhuanghuii sp. nov. isolated from the intestinal contents of plateau pika (Ochotona curzoniae) in the Qinghai-Tibet plateau of China.</title>
        <authorList>
            <person name="Tian Z."/>
        </authorList>
    </citation>
    <scope>NUCLEOTIDE SEQUENCE [LARGE SCALE GENOMIC DNA]</scope>
    <source>
        <strain evidence="2">350</strain>
    </source>
</reference>
<dbReference type="RefSeq" id="WP_149768913.1">
    <property type="nucleotide sequence ID" value="NZ_VDFQ02000002.1"/>
</dbReference>
<name>A0A5Q6RZF3_9ACTN</name>
<accession>A0A5Q6RZF3</accession>
<gene>
    <name evidence="1" type="ORF">FE697_007220</name>
</gene>
<evidence type="ECO:0000313" key="2">
    <source>
        <dbReference type="Proteomes" id="UP000307768"/>
    </source>
</evidence>
<organism evidence="1 2">
    <name type="scientific">Mumia zhuanghuii</name>
    <dbReference type="NCBI Taxonomy" id="2585211"/>
    <lineage>
        <taxon>Bacteria</taxon>
        <taxon>Bacillati</taxon>
        <taxon>Actinomycetota</taxon>
        <taxon>Actinomycetes</taxon>
        <taxon>Propionibacteriales</taxon>
        <taxon>Nocardioidaceae</taxon>
        <taxon>Mumia</taxon>
    </lineage>
</organism>
<evidence type="ECO:0000313" key="1">
    <source>
        <dbReference type="EMBL" id="KAA1423394.1"/>
    </source>
</evidence>